<gene>
    <name evidence="2" type="ordered locus">SGRA_0448</name>
</gene>
<name>H6L9K9_SAPGL</name>
<keyword evidence="3" id="KW-1185">Reference proteome</keyword>
<dbReference type="Gene3D" id="3.40.50.10640">
    <property type="entry name" value="SSO1389-like"/>
    <property type="match status" value="1"/>
</dbReference>
<accession>H6L9K9</accession>
<dbReference type="Proteomes" id="UP000007519">
    <property type="component" value="Chromosome"/>
</dbReference>
<evidence type="ECO:0000313" key="3">
    <source>
        <dbReference type="Proteomes" id="UP000007519"/>
    </source>
</evidence>
<dbReference type="Pfam" id="PF22230">
    <property type="entry name" value="Csx1_CARF"/>
    <property type="match status" value="1"/>
</dbReference>
<dbReference type="InterPro" id="IPR053857">
    <property type="entry name" value="Csx1_CARF"/>
</dbReference>
<protein>
    <submittedName>
        <fullName evidence="2">CRISPR-associated protein, TM1812 family</fullName>
    </submittedName>
</protein>
<proteinExistence type="predicted"/>
<dbReference type="InterPro" id="IPR013383">
    <property type="entry name" value="CRISPR-assoc_prot_DxTHG_CS"/>
</dbReference>
<reference evidence="2 3" key="1">
    <citation type="journal article" date="2012" name="Stand. Genomic Sci.">
        <title>Complete genome sequencing and analysis of Saprospira grandis str. Lewin, a predatory marine bacterium.</title>
        <authorList>
            <person name="Saw J.H."/>
            <person name="Yuryev A."/>
            <person name="Kanbe M."/>
            <person name="Hou S."/>
            <person name="Young A.G."/>
            <person name="Aizawa S."/>
            <person name="Alam M."/>
        </authorList>
    </citation>
    <scope>NUCLEOTIDE SEQUENCE [LARGE SCALE GENOMIC DNA]</scope>
    <source>
        <strain evidence="2 3">Lewin</strain>
    </source>
</reference>
<dbReference type="NCBIfam" id="TIGR02221">
    <property type="entry name" value="cas_TM1812"/>
    <property type="match status" value="1"/>
</dbReference>
<dbReference type="OrthoDB" id="9777703at2"/>
<dbReference type="AlphaFoldDB" id="H6L9K9"/>
<organism evidence="2 3">
    <name type="scientific">Saprospira grandis (strain Lewin)</name>
    <dbReference type="NCBI Taxonomy" id="984262"/>
    <lineage>
        <taxon>Bacteria</taxon>
        <taxon>Pseudomonadati</taxon>
        <taxon>Bacteroidota</taxon>
        <taxon>Saprospiria</taxon>
        <taxon>Saprospirales</taxon>
        <taxon>Saprospiraceae</taxon>
        <taxon>Saprospira</taxon>
    </lineage>
</organism>
<sequence>MNQKKKVFISFLGYSAYRKVTYQFENTAVYGAEKQSSHYASRAILELNILKNWDPEIDEIYFFTTEMAKTHCFDKRVAKINYDDLTQNIYASENEEGGIGETLALLKEEGKIGHFEAVTIPDGFTESEMWEIFKAIEEKVDSNSELYMDVTNGYRFLPMLALSLINYLASVKDCIPKGLFYGNFEAGRGKSITPIQVLNNIIELGQWTDAVEMFTKASYPDELANLIKKENPKLASDVQKVADAILNCRGHQLTQEVDIDRIKNDINNLDGDEQISHQLRPILKKIDDKLSTLGNSTTLKGFHAVEWCIEHNMVQQGYTFLLETTISWLIEETEGTRYINREDYREIANGVLNKISANRLQLRSSRRNSNLSEDEVKEIARRMEGTIAPNRFHLTSNYKKMTGAGKRNDINHCGYKNNYATVGALKRDLKNISDAIINIVS</sequence>
<dbReference type="RefSeq" id="WP_014373433.1">
    <property type="nucleotide sequence ID" value="NC_016940.1"/>
</dbReference>
<dbReference type="KEGG" id="sgn:SGRA_0448"/>
<dbReference type="eggNOG" id="COG1517">
    <property type="taxonomic scope" value="Bacteria"/>
</dbReference>
<dbReference type="EMBL" id="CP002831">
    <property type="protein sequence ID" value="AFC23187.1"/>
    <property type="molecule type" value="Genomic_DNA"/>
</dbReference>
<evidence type="ECO:0000259" key="1">
    <source>
        <dbReference type="Pfam" id="PF22230"/>
    </source>
</evidence>
<evidence type="ECO:0000313" key="2">
    <source>
        <dbReference type="EMBL" id="AFC23187.1"/>
    </source>
</evidence>
<dbReference type="STRING" id="984262.SGRA_0448"/>
<feature type="domain" description="CRISPR system endoribonuclease Csx1 CARF" evidence="1">
    <location>
        <begin position="13"/>
        <end position="171"/>
    </location>
</feature>
<dbReference type="InterPro" id="IPR011742">
    <property type="entry name" value="CRISPR-assoc_prot_TM1812"/>
</dbReference>
<dbReference type="NCBIfam" id="TIGR02549">
    <property type="entry name" value="CRISPR_DxTHG"/>
    <property type="match status" value="1"/>
</dbReference>
<dbReference type="HOGENOM" id="CLU_025124_0_0_10"/>